<dbReference type="AlphaFoldDB" id="A0A5Y2SC45"/>
<organism evidence="2">
    <name type="scientific">Salmonella houtenae</name>
    <dbReference type="NCBI Taxonomy" id="59205"/>
    <lineage>
        <taxon>Bacteria</taxon>
        <taxon>Pseudomonadati</taxon>
        <taxon>Pseudomonadota</taxon>
        <taxon>Gammaproteobacteria</taxon>
        <taxon>Enterobacterales</taxon>
        <taxon>Enterobacteriaceae</taxon>
        <taxon>Salmonella</taxon>
    </lineage>
</organism>
<dbReference type="Pfam" id="PF13392">
    <property type="entry name" value="HNH_3"/>
    <property type="match status" value="1"/>
</dbReference>
<name>A0A5Y2SC45_SALHO</name>
<reference evidence="2" key="1">
    <citation type="submission" date="2019-07" db="EMBL/GenBank/DDBJ databases">
        <authorList>
            <person name="Ashton P.M."/>
            <person name="Dallman T."/>
            <person name="Nair S."/>
            <person name="De Pinna E."/>
            <person name="Peters T."/>
            <person name="Grant K."/>
        </authorList>
    </citation>
    <scope>NUCLEOTIDE SEQUENCE [LARGE SCALE GENOMIC DNA]</scope>
    <source>
        <strain evidence="2">674345</strain>
    </source>
</reference>
<dbReference type="GO" id="GO:0003677">
    <property type="term" value="F:DNA binding"/>
    <property type="evidence" value="ECO:0007669"/>
    <property type="project" value="InterPro"/>
</dbReference>
<dbReference type="InterPro" id="IPR016177">
    <property type="entry name" value="DNA-bd_dom_sf"/>
</dbReference>
<comment type="caution">
    <text evidence="2">The sequence shown here is derived from an EMBL/GenBank/DDBJ whole genome shotgun (WGS) entry which is preliminary data.</text>
</comment>
<protein>
    <submittedName>
        <fullName evidence="2">HNH endonuclease</fullName>
    </submittedName>
</protein>
<keyword evidence="2" id="KW-0540">Nuclease</keyword>
<feature type="domain" description="HNH nuclease" evidence="1">
    <location>
        <begin position="54"/>
        <end position="95"/>
    </location>
</feature>
<proteinExistence type="predicted"/>
<gene>
    <name evidence="2" type="ORF">FNH47_04170</name>
</gene>
<dbReference type="GO" id="GO:0004519">
    <property type="term" value="F:endonuclease activity"/>
    <property type="evidence" value="ECO:0007669"/>
    <property type="project" value="UniProtKB-KW"/>
</dbReference>
<dbReference type="Gene3D" id="3.90.75.20">
    <property type="match status" value="1"/>
</dbReference>
<dbReference type="InterPro" id="IPR003615">
    <property type="entry name" value="HNH_nuc"/>
</dbReference>
<dbReference type="Proteomes" id="UP000839836">
    <property type="component" value="Unassembled WGS sequence"/>
</dbReference>
<accession>A0A5Y2SC45</accession>
<dbReference type="SUPFAM" id="SSF54171">
    <property type="entry name" value="DNA-binding domain"/>
    <property type="match status" value="1"/>
</dbReference>
<keyword evidence="2" id="KW-0378">Hydrolase</keyword>
<dbReference type="EMBL" id="AAILSW010000005">
    <property type="protein sequence ID" value="ECF6073263.1"/>
    <property type="molecule type" value="Genomic_DNA"/>
</dbReference>
<evidence type="ECO:0000259" key="1">
    <source>
        <dbReference type="Pfam" id="PF13392"/>
    </source>
</evidence>
<keyword evidence="2" id="KW-0255">Endonuclease</keyword>
<sequence length="163" mass="19028">MITLDELKNNLNYDEQTGIFTRKISFNNKTKVGERAGFYDRKGYLRIMVSHKTYFAHRLAWFYVHGKWPDGQIDHVNEIKDDNRISNLRDVNQTVNKLNTTMYANNKTGVKGVVHNNRKGKKYKSYIRFDGKLIYLGGYDTIPEASTAREIADYFLEKYGIPC</sequence>
<dbReference type="InterPro" id="IPR044925">
    <property type="entry name" value="His-Me_finger_sf"/>
</dbReference>
<dbReference type="SUPFAM" id="SSF54060">
    <property type="entry name" value="His-Me finger endonucleases"/>
    <property type="match status" value="1"/>
</dbReference>
<evidence type="ECO:0000313" key="2">
    <source>
        <dbReference type="EMBL" id="ECF6073263.1"/>
    </source>
</evidence>